<keyword evidence="3 8" id="KW-0418">Kinase</keyword>
<feature type="region of interest" description="Disordered" evidence="6">
    <location>
        <begin position="1400"/>
        <end position="1470"/>
    </location>
</feature>
<sequence>MKVCTTKRCRSRQASVEGGVADAWAAAAFSKCTRHLTTARKRPAVSAELQGLLREMQLTAVAPIHLSHAVETGLDGLERYWSGGDFVIVVMAFVKPAACGSNLSTPDQLQELRAGSESLEAKDLGDSPVSRQVVQYGRQEKAGDELILGLSKASPLAPVFVEAFLKPSGLAQDLDATLFGPASESETMKAIKAELGGDFPDNLEDAYRLCRGLVFCNAVKAELLPACLVRFVGGQKVTSLACEAKETSEAIAEVLGGDSERVLAFSCPEGDDTWELQEGTDWMEPYLLPGADTVAIRIESSPGNSDEQHLLVVAVPTGDELVKPSAEQLQKLANSWEGACDGFYGLKGEEVTVERDSWDEVMSEDDERRRRIVEMITSTGLGTPGRAVVVNLHPAEPVQHHGAEDTATKMTCAEDPSLEAPLPRKDEKNTQGLMVIDLALELHRRAKDFAMAGDTLRAKALVESSIDQLVTAKGLVPGGRILQLLDGLLEAWHTEGIVLQAEDHDTVAELESCVADALRKVAKAPVVAAAAAKLVLGGCGTTPSTASDATTARGDCIPIDPKSGGLLNAAVAAAEARVVDDGASGVDWDAGSSRISSQQPTPVGSPEPRSPPSELEVAMEPAKNLPPSSSRIEDSGKVEVQHLQPVEEPILFDRTPGGGAALVPAGMPSEVVAAQAKRGVSAKRWPKRWLFGLCWSKHTVPGEPSTQRCQLRLARDFHRGDLIGAGSYGCVFAARRKTTGEIMAVKEMLLDRAGITKVERSERLVKLTRELRLCEQLEHPFIVSYFGHEFVMGAQGGPEKLHLFLEYCSGGSLAAQLRTYGPVSEELLRKYTQQLVGGLMYLHSRSPPVVHCDLKCANVLLTHSGDVKIADFGCSRWIQPGEAVLENSVAGSVFWMAPELFRGRGKLTTTSDIWSLGCCVLEMATGSPPWFEKRFDNILQACHVIANSEELPAIPAELSKQASTLICVCLKRNPQERPTALELNKSKMLRAWGGPAAPSPDWRGELHESGGERALREEADEGGGAGGPGGRCEQKATLGPQHVLSVDGVGAYDHISRRCMLLPVAALCYGSPSMYVFYDEEGIENEVQDDGRMHGLPSDTPGDRLFAAYLCAGNCVDAPLIGNRHITVSASLMWRATMALATGRTSQQLAAPTARAGNTVASREASDVASMAVPSRSDEATDEAVWHARLWGPMGKLFANNGYHGAGSAVQRPPTARRRRVWETKDGAADNDGAALRVAERRKQSVSSELRLQPLAVARVSGCTWVSAFEGLGACCVWGQWRADKNNQSNVDDDDSDRSDEGGDSDGGGDDKGGGDDSVDDDDNKCSSWGCNVLLECDRNIHPERLEMDSRSGAVRNLLSIPPVCPLSMLRADTPGALVSVSWVFPSLAPQMSMATNLCSARDRKKVREKEDSATARTRKLGPTLPVSRVAHPPAPHASPPHRSPLPLRSPARPSRGSPDSLSAVRRPPRQTLALRARRIGREAGATVAVNVRLCDLNVDAARQDERRVQVIANGLG</sequence>
<dbReference type="GO" id="GO:0005524">
    <property type="term" value="F:ATP binding"/>
    <property type="evidence" value="ECO:0007669"/>
    <property type="project" value="UniProtKB-UniRule"/>
</dbReference>
<evidence type="ECO:0000256" key="6">
    <source>
        <dbReference type="SAM" id="MobiDB-lite"/>
    </source>
</evidence>
<evidence type="ECO:0000256" key="2">
    <source>
        <dbReference type="ARBA" id="ARBA00022741"/>
    </source>
</evidence>
<dbReference type="InterPro" id="IPR008271">
    <property type="entry name" value="Ser/Thr_kinase_AS"/>
</dbReference>
<evidence type="ECO:0000256" key="4">
    <source>
        <dbReference type="ARBA" id="ARBA00022840"/>
    </source>
</evidence>
<feature type="domain" description="Protein kinase" evidence="7">
    <location>
        <begin position="717"/>
        <end position="989"/>
    </location>
</feature>
<proteinExistence type="predicted"/>
<feature type="region of interest" description="Disordered" evidence="6">
    <location>
        <begin position="1205"/>
        <end position="1228"/>
    </location>
</feature>
<dbReference type="Gene3D" id="1.10.510.10">
    <property type="entry name" value="Transferase(Phosphotransferase) domain 1"/>
    <property type="match status" value="1"/>
</dbReference>
<reference evidence="8 9" key="1">
    <citation type="submission" date="2016-02" db="EMBL/GenBank/DDBJ databases">
        <title>Genome analysis of coral dinoflagellate symbionts highlights evolutionary adaptations to a symbiotic lifestyle.</title>
        <authorList>
            <person name="Aranda M."/>
            <person name="Li Y."/>
            <person name="Liew Y.J."/>
            <person name="Baumgarten S."/>
            <person name="Simakov O."/>
            <person name="Wilson M."/>
            <person name="Piel J."/>
            <person name="Ashoor H."/>
            <person name="Bougouffa S."/>
            <person name="Bajic V.B."/>
            <person name="Ryu T."/>
            <person name="Ravasi T."/>
            <person name="Bayer T."/>
            <person name="Micklem G."/>
            <person name="Kim H."/>
            <person name="Bhak J."/>
            <person name="Lajeunesse T.C."/>
            <person name="Voolstra C.R."/>
        </authorList>
    </citation>
    <scope>NUCLEOTIDE SEQUENCE [LARGE SCALE GENOMIC DNA]</scope>
    <source>
        <strain evidence="8 9">CCMP2467</strain>
    </source>
</reference>
<dbReference type="InterPro" id="IPR000719">
    <property type="entry name" value="Prot_kinase_dom"/>
</dbReference>
<dbReference type="SUPFAM" id="SSF56112">
    <property type="entry name" value="Protein kinase-like (PK-like)"/>
    <property type="match status" value="1"/>
</dbReference>
<dbReference type="PANTHER" id="PTHR48016:SF56">
    <property type="entry name" value="MAPKK KINASE"/>
    <property type="match status" value="1"/>
</dbReference>
<gene>
    <name evidence="8" type="primary">YDA</name>
    <name evidence="8" type="ORF">AK812_SmicGene29958</name>
</gene>
<dbReference type="SMART" id="SM00220">
    <property type="entry name" value="S_TKc"/>
    <property type="match status" value="1"/>
</dbReference>
<evidence type="ECO:0000256" key="3">
    <source>
        <dbReference type="ARBA" id="ARBA00022777"/>
    </source>
</evidence>
<accession>A0A1Q9D0J4</accession>
<dbReference type="PROSITE" id="PS00107">
    <property type="entry name" value="PROTEIN_KINASE_ATP"/>
    <property type="match status" value="1"/>
</dbReference>
<evidence type="ECO:0000259" key="7">
    <source>
        <dbReference type="PROSITE" id="PS50011"/>
    </source>
</evidence>
<evidence type="ECO:0000313" key="9">
    <source>
        <dbReference type="Proteomes" id="UP000186817"/>
    </source>
</evidence>
<dbReference type="PROSITE" id="PS50011">
    <property type="entry name" value="PROTEIN_KINASE_DOM"/>
    <property type="match status" value="1"/>
</dbReference>
<keyword evidence="9" id="KW-1185">Reference proteome</keyword>
<protein>
    <submittedName>
        <fullName evidence="8">Mitogen-activated protein kinase kinase kinase YODA</fullName>
    </submittedName>
</protein>
<dbReference type="PROSITE" id="PS00108">
    <property type="entry name" value="PROTEIN_KINASE_ST"/>
    <property type="match status" value="1"/>
</dbReference>
<comment type="caution">
    <text evidence="8">The sequence shown here is derived from an EMBL/GenBank/DDBJ whole genome shotgun (WGS) entry which is preliminary data.</text>
</comment>
<dbReference type="GO" id="GO:0004672">
    <property type="term" value="F:protein kinase activity"/>
    <property type="evidence" value="ECO:0007669"/>
    <property type="project" value="InterPro"/>
</dbReference>
<dbReference type="InterPro" id="IPR050538">
    <property type="entry name" value="MAP_kinase_kinase_kinase"/>
</dbReference>
<feature type="compositionally biased region" description="Acidic residues" evidence="6">
    <location>
        <begin position="1291"/>
        <end position="1308"/>
    </location>
</feature>
<name>A0A1Q9D0J4_SYMMI</name>
<feature type="compositionally biased region" description="Pro residues" evidence="6">
    <location>
        <begin position="1433"/>
        <end position="1444"/>
    </location>
</feature>
<keyword evidence="2 5" id="KW-0547">Nucleotide-binding</keyword>
<feature type="binding site" evidence="5">
    <location>
        <position position="746"/>
    </location>
    <ligand>
        <name>ATP</name>
        <dbReference type="ChEBI" id="CHEBI:30616"/>
    </ligand>
</feature>
<dbReference type="InterPro" id="IPR017441">
    <property type="entry name" value="Protein_kinase_ATP_BS"/>
</dbReference>
<evidence type="ECO:0000313" key="8">
    <source>
        <dbReference type="EMBL" id="OLP88696.1"/>
    </source>
</evidence>
<dbReference type="EMBL" id="LSRX01000800">
    <property type="protein sequence ID" value="OLP88696.1"/>
    <property type="molecule type" value="Genomic_DNA"/>
</dbReference>
<dbReference type="Pfam" id="PF00069">
    <property type="entry name" value="Pkinase"/>
    <property type="match status" value="1"/>
</dbReference>
<evidence type="ECO:0000256" key="1">
    <source>
        <dbReference type="ARBA" id="ARBA00022679"/>
    </source>
</evidence>
<dbReference type="OrthoDB" id="266718at2759"/>
<organism evidence="8 9">
    <name type="scientific">Symbiodinium microadriaticum</name>
    <name type="common">Dinoflagellate</name>
    <name type="synonym">Zooxanthella microadriatica</name>
    <dbReference type="NCBI Taxonomy" id="2951"/>
    <lineage>
        <taxon>Eukaryota</taxon>
        <taxon>Sar</taxon>
        <taxon>Alveolata</taxon>
        <taxon>Dinophyceae</taxon>
        <taxon>Suessiales</taxon>
        <taxon>Symbiodiniaceae</taxon>
        <taxon>Symbiodinium</taxon>
    </lineage>
</organism>
<dbReference type="PANTHER" id="PTHR48016">
    <property type="entry name" value="MAP KINASE KINASE KINASE SSK2-RELATED-RELATED"/>
    <property type="match status" value="1"/>
</dbReference>
<feature type="region of interest" description="Disordered" evidence="6">
    <location>
        <begin position="1286"/>
        <end position="1321"/>
    </location>
</feature>
<feature type="region of interest" description="Disordered" evidence="6">
    <location>
        <begin position="584"/>
        <end position="635"/>
    </location>
</feature>
<dbReference type="Proteomes" id="UP000186817">
    <property type="component" value="Unassembled WGS sequence"/>
</dbReference>
<dbReference type="CDD" id="cd06606">
    <property type="entry name" value="STKc_MAPKKK"/>
    <property type="match status" value="1"/>
</dbReference>
<keyword evidence="1" id="KW-0808">Transferase</keyword>
<dbReference type="InterPro" id="IPR011009">
    <property type="entry name" value="Kinase-like_dom_sf"/>
</dbReference>
<keyword evidence="4 5" id="KW-0067">ATP-binding</keyword>
<evidence type="ECO:0000256" key="5">
    <source>
        <dbReference type="PROSITE-ProRule" id="PRU10141"/>
    </source>
</evidence>
<feature type="compositionally biased region" description="Low complexity" evidence="6">
    <location>
        <begin position="1445"/>
        <end position="1456"/>
    </location>
</feature>